<evidence type="ECO:0000259" key="4">
    <source>
        <dbReference type="Pfam" id="PF00535"/>
    </source>
</evidence>
<dbReference type="PANTHER" id="PTHR22916">
    <property type="entry name" value="GLYCOSYLTRANSFERASE"/>
    <property type="match status" value="1"/>
</dbReference>
<dbReference type="CDD" id="cd00761">
    <property type="entry name" value="Glyco_tranf_GTA_type"/>
    <property type="match status" value="1"/>
</dbReference>
<dbReference type="EMBL" id="JAKNHQ010000003">
    <property type="protein sequence ID" value="MCG4610070.1"/>
    <property type="molecule type" value="Genomic_DNA"/>
</dbReference>
<dbReference type="Pfam" id="PF00535">
    <property type="entry name" value="Glycos_transf_2"/>
    <property type="match status" value="1"/>
</dbReference>
<dbReference type="InterPro" id="IPR029044">
    <property type="entry name" value="Nucleotide-diphossugar_trans"/>
</dbReference>
<evidence type="ECO:0000256" key="1">
    <source>
        <dbReference type="ARBA" id="ARBA00022676"/>
    </source>
</evidence>
<protein>
    <submittedName>
        <fullName evidence="5">Glycosyltransferase</fullName>
    </submittedName>
</protein>
<dbReference type="PANTHER" id="PTHR22916:SF51">
    <property type="entry name" value="GLYCOSYLTRANSFERASE EPSH-RELATED"/>
    <property type="match status" value="1"/>
</dbReference>
<evidence type="ECO:0000256" key="2">
    <source>
        <dbReference type="ARBA" id="ARBA00022679"/>
    </source>
</evidence>
<evidence type="ECO:0000313" key="6">
    <source>
        <dbReference type="Proteomes" id="UP001298681"/>
    </source>
</evidence>
<dbReference type="RefSeq" id="WP_237966471.1">
    <property type="nucleotide sequence ID" value="NZ_JAKNHQ010000003.1"/>
</dbReference>
<dbReference type="Gene3D" id="3.90.550.10">
    <property type="entry name" value="Spore Coat Polysaccharide Biosynthesis Protein SpsA, Chain A"/>
    <property type="match status" value="1"/>
</dbReference>
<name>A0ABS9MGY3_9FIRM</name>
<accession>A0ABS9MGY3</accession>
<feature type="compositionally biased region" description="Pro residues" evidence="3">
    <location>
        <begin position="534"/>
        <end position="545"/>
    </location>
</feature>
<keyword evidence="1" id="KW-0328">Glycosyltransferase</keyword>
<proteinExistence type="predicted"/>
<keyword evidence="2" id="KW-0808">Transferase</keyword>
<evidence type="ECO:0000256" key="3">
    <source>
        <dbReference type="SAM" id="MobiDB-lite"/>
    </source>
</evidence>
<feature type="domain" description="Glycosyltransferase 2-like" evidence="4">
    <location>
        <begin position="8"/>
        <end position="168"/>
    </location>
</feature>
<evidence type="ECO:0000313" key="5">
    <source>
        <dbReference type="EMBL" id="MCG4610070.1"/>
    </source>
</evidence>
<dbReference type="Proteomes" id="UP001298681">
    <property type="component" value="Unassembled WGS sequence"/>
</dbReference>
<dbReference type="InterPro" id="IPR001173">
    <property type="entry name" value="Glyco_trans_2-like"/>
</dbReference>
<gene>
    <name evidence="5" type="ORF">L0P57_03840</name>
</gene>
<dbReference type="SUPFAM" id="SSF53448">
    <property type="entry name" value="Nucleotide-diphospho-sugar transferases"/>
    <property type="match status" value="1"/>
</dbReference>
<reference evidence="5 6" key="1">
    <citation type="submission" date="2022-01" db="EMBL/GenBank/DDBJ databases">
        <title>Collection of gut derived symbiotic bacterial strains cultured from healthy donors.</title>
        <authorList>
            <person name="Lin H."/>
            <person name="Kohout C."/>
            <person name="Waligurski E."/>
            <person name="Pamer E.G."/>
        </authorList>
    </citation>
    <scope>NUCLEOTIDE SEQUENCE [LARGE SCALE GENOMIC DNA]</scope>
    <source>
        <strain evidence="5 6">DFI.7.58</strain>
    </source>
</reference>
<comment type="caution">
    <text evidence="5">The sequence shown here is derived from an EMBL/GenBank/DDBJ whole genome shotgun (WGS) entry which is preliminary data.</text>
</comment>
<keyword evidence="6" id="KW-1185">Reference proteome</keyword>
<sequence>MNQPIKVSIIIPVYQVENYLERAVDSAIAQTLPEKEIILVDDGSDDASPQICDRYAQEYPDLIHVIHKENEGLGLARNTGVRAARGEFIAFLDSDDTVEPEMYEELYQKAVEQDDDIVMCDVKIIYVDENRTSIVSSYPREQIDLSDYIANGNNITYSVNKLFRRTIWEENQYEKMLFEDISLIPSLITRYPRIGYVPKPFYNYYRRANTISTSLVGNMVDIIQAFRNFIETSDQDYREEVIYCVAKQLYWNMMQSRVLFRADFIDLLKEYQKDFLLNPYLAKDGKTRSILDFLREEIIPDKIICVHFGRPLPTEFLEEIQETLPKTKLIDADERYFAQEQLPENVHQAWDAGYVSYVEEYCALKILCAEGGIVLTPDMHVQLNLKKLRLNRIFFGFENEEELTTGCFGAVKGHYVIQALLSTYEMDTIFNKAFLPLKDRLRDFLVLHFHLKVNGRKQLLKKEIQVYLPSVLAYDMKDGENCCKIGAYPVPDGYELISGPVLKMWSDRLLENWNLYKQELNRKPSVSAKAAPAKPAPAPGKVPPPDWYQRELDRRIQEVVDTYEHSTSWRITKPIRAIGNFLGR</sequence>
<feature type="region of interest" description="Disordered" evidence="3">
    <location>
        <begin position="526"/>
        <end position="545"/>
    </location>
</feature>
<organism evidence="5 6">
    <name type="scientific">Anaeromassilibacillus senegalensis</name>
    <dbReference type="NCBI Taxonomy" id="1673717"/>
    <lineage>
        <taxon>Bacteria</taxon>
        <taxon>Bacillati</taxon>
        <taxon>Bacillota</taxon>
        <taxon>Clostridia</taxon>
        <taxon>Eubacteriales</taxon>
        <taxon>Acutalibacteraceae</taxon>
        <taxon>Anaeromassilibacillus</taxon>
    </lineage>
</organism>